<organism evidence="9 10">
    <name type="scientific">Candidatus Pantoea formicae</name>
    <dbReference type="NCBI Taxonomy" id="2608355"/>
    <lineage>
        <taxon>Bacteria</taxon>
        <taxon>Pseudomonadati</taxon>
        <taxon>Pseudomonadota</taxon>
        <taxon>Gammaproteobacteria</taxon>
        <taxon>Enterobacterales</taxon>
        <taxon>Erwiniaceae</taxon>
        <taxon>Pantoea</taxon>
    </lineage>
</organism>
<feature type="domain" description="DNA2/NAM7 helicase-like C-terminal" evidence="8">
    <location>
        <begin position="951"/>
        <end position="1073"/>
    </location>
</feature>
<keyword evidence="2" id="KW-0547">Nucleotide-binding</keyword>
<dbReference type="SUPFAM" id="SSF57997">
    <property type="entry name" value="Tropomyosin"/>
    <property type="match status" value="1"/>
</dbReference>
<dbReference type="RefSeq" id="WP_167138542.1">
    <property type="nucleotide sequence ID" value="NZ_VWXD01000003.1"/>
</dbReference>
<dbReference type="InterPro" id="IPR027417">
    <property type="entry name" value="P-loop_NTPase"/>
</dbReference>
<dbReference type="Proteomes" id="UP000780690">
    <property type="component" value="Unassembled WGS sequence"/>
</dbReference>
<evidence type="ECO:0000256" key="1">
    <source>
        <dbReference type="ARBA" id="ARBA00007913"/>
    </source>
</evidence>
<reference evidence="9 10" key="1">
    <citation type="journal article" date="2019" name="bioRxiv">
        <title>Bacteria contribute to plant secondary compound degradation in a generalist herbivore system.</title>
        <authorList>
            <person name="Francoeur C.B."/>
            <person name="Khadempour L."/>
            <person name="Moreira-Soto R.D."/>
            <person name="Gotting K."/>
            <person name="Book A.J."/>
            <person name="Pinto-Tomas A.A."/>
            <person name="Keefover-Ring K."/>
            <person name="Currie C.R."/>
        </authorList>
    </citation>
    <scope>NUCLEOTIDE SEQUENCE [LARGE SCALE GENOMIC DNA]</scope>
    <source>
        <strain evidence="9 10">Acro-805</strain>
    </source>
</reference>
<keyword evidence="5" id="KW-0067">ATP-binding</keyword>
<evidence type="ECO:0000256" key="3">
    <source>
        <dbReference type="ARBA" id="ARBA00022801"/>
    </source>
</evidence>
<evidence type="ECO:0000313" key="9">
    <source>
        <dbReference type="EMBL" id="NIF00741.1"/>
    </source>
</evidence>
<dbReference type="InterPro" id="IPR041679">
    <property type="entry name" value="DNA2/NAM7-like_C"/>
</dbReference>
<evidence type="ECO:0000259" key="8">
    <source>
        <dbReference type="Pfam" id="PF13087"/>
    </source>
</evidence>
<evidence type="ECO:0000313" key="10">
    <source>
        <dbReference type="Proteomes" id="UP000780690"/>
    </source>
</evidence>
<dbReference type="SUPFAM" id="SSF52540">
    <property type="entry name" value="P-loop containing nucleoside triphosphate hydrolases"/>
    <property type="match status" value="1"/>
</dbReference>
<accession>A0ABX0QZJ2</accession>
<keyword evidence="4 9" id="KW-0347">Helicase</keyword>
<comment type="caution">
    <text evidence="9">The sequence shown here is derived from an EMBL/GenBank/DDBJ whole genome shotgun (WGS) entry which is preliminary data.</text>
</comment>
<keyword evidence="3" id="KW-0378">Hydrolase</keyword>
<dbReference type="Pfam" id="PF13086">
    <property type="entry name" value="AAA_11"/>
    <property type="match status" value="1"/>
</dbReference>
<sequence>MTQQQTQVQQVFPFWRAIEALTPQKLDKDNPNDRKAPSYKMAFGSRLPWNDPKHIRKPIAASKLWRYTAQCGVYEMSQLAGLLENKIGSHEAVFTEQANAQSRLFDISFNEQGIPQFESFALSLSVWSAGNILQHQQGVVALTHSLSADLSDLAVPSDTIPFIDSGFSDFDRLSQYLMQWIADEAIRMKAENVRADLDWIIQLAEIVLEKTYFPRETLSPKVVALIKCTQVKAPEQEKGVEKSTSDKNAKDKPIAAVADDLLNSFFIQELGHLSAAWQDEKYGPGFAEYMMAIAQPERQRTDIRSPKGLDMAFQQLLPTQVPKGGWPSEYPLAFSQQLAVNEIWQRNAHQAGIFAVNGPPGTGKTTLLRDVVAAVVTSRAEKLIALTDDIFSAKNKIKLGDTWIPYYPLHDAIQGSAIVVASANNGAVENISLELPGEKAVPQSVLKQSHYFADLVSELTDKPGWGLLAARLGNKENREGFLNIFWWRKPEEKKEHVALRPATFSPKRGEGLLYHLKLISEGLRQPDMQWDDAVSRFKMAQQHENAQRQQLIRDSMLDEQISSLKDKVRDATQVRALVNDELLRSSQTFSTFDTDVSQHESQCALLLAQLDAAEKRLQQHQSNKPGLLLAIVTLGRSPREWWDRYRRLTDESDATRDEIASQQKHLKAIKTRQSDAAKKVAALRKELQGAEEALMANQQQLNAAEQMREQAISSIGAFWPEPDASESVREKSAPWAVEEWRKARESLFLAALDVQRSFIENHSNEMISNINLASDWLKGKPLPAAQAALALDSLSLIVPVISTTFASIPRMFKHIGQEAIGWLLIDEAGQALPQQAAGAIWRAARTVVVGDPKQLEPVSGIPAVVEASLGRHFNVPPCWWPSEVSAQILADQSMDLGTWLPDPDKDSVWVGCPLRVHRRCDDPMFTISNRIAYDGLMVHGKKRTATSLPDSCWIDVVGQNSEGNWIVEEGEAVTALLLDLQNTHRIQPESIFLISPFKDCSVKLGALASELGFDKRKTGTVHTTQGKEANIVVLVLGGNLQKPGARAWAASRPNLLNVAVSRAKQRLYVIGDRSHWQTLRYFSTLAKHLPARDMQATEHILQENVVQ</sequence>
<name>A0ABX0QZJ2_9GAMM</name>
<evidence type="ECO:0000256" key="6">
    <source>
        <dbReference type="SAM" id="Coils"/>
    </source>
</evidence>
<evidence type="ECO:0000259" key="7">
    <source>
        <dbReference type="Pfam" id="PF13086"/>
    </source>
</evidence>
<evidence type="ECO:0000256" key="5">
    <source>
        <dbReference type="ARBA" id="ARBA00022840"/>
    </source>
</evidence>
<feature type="coiled-coil region" evidence="6">
    <location>
        <begin position="673"/>
        <end position="710"/>
    </location>
</feature>
<dbReference type="PANTHER" id="PTHR43788">
    <property type="entry name" value="DNA2/NAM7 HELICASE FAMILY MEMBER"/>
    <property type="match status" value="1"/>
</dbReference>
<protein>
    <submittedName>
        <fullName evidence="9">Viral (Super1) RNA helicase</fullName>
    </submittedName>
</protein>
<gene>
    <name evidence="9" type="ORF">F3J38_11820</name>
</gene>
<feature type="domain" description="DNA2/NAM7 helicase helicase" evidence="7">
    <location>
        <begin position="335"/>
        <end position="858"/>
    </location>
</feature>
<keyword evidence="6" id="KW-0175">Coiled coil</keyword>
<evidence type="ECO:0000256" key="2">
    <source>
        <dbReference type="ARBA" id="ARBA00022741"/>
    </source>
</evidence>
<dbReference type="Gene3D" id="1.10.287.1490">
    <property type="match status" value="1"/>
</dbReference>
<dbReference type="Gene3D" id="3.40.50.300">
    <property type="entry name" value="P-loop containing nucleotide triphosphate hydrolases"/>
    <property type="match status" value="3"/>
</dbReference>
<proteinExistence type="inferred from homology"/>
<dbReference type="InterPro" id="IPR041677">
    <property type="entry name" value="DNA2/NAM7_AAA_11"/>
</dbReference>
<dbReference type="InterPro" id="IPR050534">
    <property type="entry name" value="Coronavir_polyprotein_1ab"/>
</dbReference>
<dbReference type="Pfam" id="PF13087">
    <property type="entry name" value="AAA_12"/>
    <property type="match status" value="1"/>
</dbReference>
<evidence type="ECO:0000256" key="4">
    <source>
        <dbReference type="ARBA" id="ARBA00022806"/>
    </source>
</evidence>
<dbReference type="EMBL" id="VWXD01000003">
    <property type="protein sequence ID" value="NIF00741.1"/>
    <property type="molecule type" value="Genomic_DNA"/>
</dbReference>
<dbReference type="PANTHER" id="PTHR43788:SF8">
    <property type="entry name" value="DNA-BINDING PROTEIN SMUBP-2"/>
    <property type="match status" value="1"/>
</dbReference>
<comment type="similarity">
    <text evidence="1">Belongs to the DNA2/NAM7 helicase family.</text>
</comment>
<keyword evidence="10" id="KW-1185">Reference proteome</keyword>
<feature type="coiled-coil region" evidence="6">
    <location>
        <begin position="596"/>
        <end position="623"/>
    </location>
</feature>
<dbReference type="GO" id="GO:0004386">
    <property type="term" value="F:helicase activity"/>
    <property type="evidence" value="ECO:0007669"/>
    <property type="project" value="UniProtKB-KW"/>
</dbReference>